<name>A0ABT9AEN3_9BACT</name>
<protein>
    <submittedName>
        <fullName evidence="1">Uncharacterized protein</fullName>
    </submittedName>
</protein>
<keyword evidence="2" id="KW-1185">Reference proteome</keyword>
<organism evidence="1 2">
    <name type="scientific">Hymenobacter mellowenesis</name>
    <dbReference type="NCBI Taxonomy" id="3063995"/>
    <lineage>
        <taxon>Bacteria</taxon>
        <taxon>Pseudomonadati</taxon>
        <taxon>Bacteroidota</taxon>
        <taxon>Cytophagia</taxon>
        <taxon>Cytophagales</taxon>
        <taxon>Hymenobacteraceae</taxon>
        <taxon>Hymenobacter</taxon>
    </lineage>
</organism>
<evidence type="ECO:0000313" key="2">
    <source>
        <dbReference type="Proteomes" id="UP001167796"/>
    </source>
</evidence>
<dbReference type="EMBL" id="JAUQSX010000007">
    <property type="protein sequence ID" value="MDO7847610.1"/>
    <property type="molecule type" value="Genomic_DNA"/>
</dbReference>
<accession>A0ABT9AEN3</accession>
<reference evidence="1" key="1">
    <citation type="submission" date="2023-07" db="EMBL/GenBank/DDBJ databases">
        <authorList>
            <person name="Kim M.K."/>
        </authorList>
    </citation>
    <scope>NUCLEOTIDE SEQUENCE</scope>
    <source>
        <strain evidence="1">M29</strain>
    </source>
</reference>
<gene>
    <name evidence="1" type="ORF">Q5H92_14675</name>
</gene>
<dbReference type="RefSeq" id="WP_305012287.1">
    <property type="nucleotide sequence ID" value="NZ_JAUQSX010000007.1"/>
</dbReference>
<evidence type="ECO:0000313" key="1">
    <source>
        <dbReference type="EMBL" id="MDO7847610.1"/>
    </source>
</evidence>
<proteinExistence type="predicted"/>
<dbReference type="Proteomes" id="UP001167796">
    <property type="component" value="Unassembled WGS sequence"/>
</dbReference>
<comment type="caution">
    <text evidence="1">The sequence shown here is derived from an EMBL/GenBank/DDBJ whole genome shotgun (WGS) entry which is preliminary data.</text>
</comment>
<sequence>MTFTLPYSSPKELASKWLTLFQGVLGIGDRSKELVVEVIVRYLELKEKVLDEATLWEVLWSVKERKGYRERLKMSSAQFTNLLTDLRKSQILVQHPGYEALAPQLLPEKEFKVTFHQQ</sequence>